<dbReference type="Proteomes" id="UP000265366">
    <property type="component" value="Unassembled WGS sequence"/>
</dbReference>
<comment type="caution">
    <text evidence="2">The sequence shown here is derived from an EMBL/GenBank/DDBJ whole genome shotgun (WGS) entry which is preliminary data.</text>
</comment>
<protein>
    <submittedName>
        <fullName evidence="2">Uncharacterized protein</fullName>
    </submittedName>
</protein>
<evidence type="ECO:0000313" key="3">
    <source>
        <dbReference type="Proteomes" id="UP000265366"/>
    </source>
</evidence>
<organism evidence="2 3">
    <name type="scientific">Aurantiacibacter xanthus</name>
    <dbReference type="NCBI Taxonomy" id="1784712"/>
    <lineage>
        <taxon>Bacteria</taxon>
        <taxon>Pseudomonadati</taxon>
        <taxon>Pseudomonadota</taxon>
        <taxon>Alphaproteobacteria</taxon>
        <taxon>Sphingomonadales</taxon>
        <taxon>Erythrobacteraceae</taxon>
        <taxon>Aurantiacibacter</taxon>
    </lineage>
</organism>
<dbReference type="AlphaFoldDB" id="A0A3A1P5Y5"/>
<keyword evidence="3" id="KW-1185">Reference proteome</keyword>
<proteinExistence type="predicted"/>
<dbReference type="EMBL" id="QXFM01000093">
    <property type="protein sequence ID" value="RIV86117.1"/>
    <property type="molecule type" value="Genomic_DNA"/>
</dbReference>
<evidence type="ECO:0000313" key="2">
    <source>
        <dbReference type="EMBL" id="RIV86117.1"/>
    </source>
</evidence>
<feature type="region of interest" description="Disordered" evidence="1">
    <location>
        <begin position="41"/>
        <end position="72"/>
    </location>
</feature>
<gene>
    <name evidence="2" type="ORF">D2V17_10190</name>
</gene>
<sequence>MATAQADHDDSFIALDDFFASPVRPWSDLMRDDIAKIDVAPLPSGRGWGWGLDASVEPPSQPFPKGKGFSPL</sequence>
<evidence type="ECO:0000256" key="1">
    <source>
        <dbReference type="SAM" id="MobiDB-lite"/>
    </source>
</evidence>
<name>A0A3A1P5Y5_9SPHN</name>
<reference evidence="2 3" key="1">
    <citation type="submission" date="2018-08" db="EMBL/GenBank/DDBJ databases">
        <title>Erythrobacter zhengii sp.nov., a bacterium isolated from deep-sea sediment.</title>
        <authorList>
            <person name="Fang C."/>
            <person name="Wu Y.-H."/>
            <person name="Sun C."/>
            <person name="Wang H."/>
            <person name="Cheng H."/>
            <person name="Meng F.-X."/>
            <person name="Wang C.-S."/>
            <person name="Xu X.-W."/>
        </authorList>
    </citation>
    <scope>NUCLEOTIDE SEQUENCE [LARGE SCALE GENOMIC DNA]</scope>
    <source>
        <strain evidence="2 3">CCTCC AB 2015396</strain>
    </source>
</reference>
<accession>A0A3A1P5Y5</accession>